<evidence type="ECO:0000256" key="5">
    <source>
        <dbReference type="ARBA" id="ARBA00022729"/>
    </source>
</evidence>
<keyword evidence="9 10" id="KW-0676">Redox-active center</keyword>
<evidence type="ECO:0000259" key="12">
    <source>
        <dbReference type="PROSITE" id="PS51352"/>
    </source>
</evidence>
<keyword evidence="8" id="KW-0413">Isomerase</keyword>
<evidence type="ECO:0000256" key="8">
    <source>
        <dbReference type="ARBA" id="ARBA00023235"/>
    </source>
</evidence>
<feature type="domain" description="Thioredoxin" evidence="12">
    <location>
        <begin position="9"/>
        <end position="121"/>
    </location>
</feature>
<dbReference type="GO" id="GO:0003756">
    <property type="term" value="F:protein disulfide isomerase activity"/>
    <property type="evidence" value="ECO:0007669"/>
    <property type="project" value="UniProtKB-EC"/>
</dbReference>
<dbReference type="CDD" id="cd02961">
    <property type="entry name" value="PDI_a_family"/>
    <property type="match status" value="1"/>
</dbReference>
<reference evidence="13 14" key="1">
    <citation type="submission" date="2019-04" db="EMBL/GenBank/DDBJ databases">
        <title>Annotation for the trematode Fasciola gigantica.</title>
        <authorList>
            <person name="Choi Y.-J."/>
        </authorList>
    </citation>
    <scope>NUCLEOTIDE SEQUENCE [LARGE SCALE GENOMIC DNA]</scope>
    <source>
        <strain evidence="13">Uganda_cow_1</strain>
    </source>
</reference>
<dbReference type="PRINTS" id="PR00421">
    <property type="entry name" value="THIOREDOXIN"/>
</dbReference>
<dbReference type="AlphaFoldDB" id="A0A504YYD5"/>
<evidence type="ECO:0000256" key="4">
    <source>
        <dbReference type="ARBA" id="ARBA00012723"/>
    </source>
</evidence>
<dbReference type="InterPro" id="IPR017937">
    <property type="entry name" value="Thioredoxin_CS"/>
</dbReference>
<comment type="caution">
    <text evidence="13">The sequence shown here is derived from an EMBL/GenBank/DDBJ whole genome shotgun (WGS) entry which is preliminary data.</text>
</comment>
<keyword evidence="7" id="KW-0256">Endoplasmic reticulum</keyword>
<dbReference type="InterPro" id="IPR013766">
    <property type="entry name" value="Thioredoxin_domain"/>
</dbReference>
<dbReference type="EMBL" id="SUNJ01002857">
    <property type="protein sequence ID" value="TPP65669.1"/>
    <property type="molecule type" value="Genomic_DNA"/>
</dbReference>
<evidence type="ECO:0000313" key="13">
    <source>
        <dbReference type="EMBL" id="TPP65669.1"/>
    </source>
</evidence>
<evidence type="ECO:0000256" key="6">
    <source>
        <dbReference type="ARBA" id="ARBA00022737"/>
    </source>
</evidence>
<feature type="domain" description="Thioredoxin" evidence="12">
    <location>
        <begin position="346"/>
        <end position="467"/>
    </location>
</feature>
<dbReference type="PANTHER" id="PTHR18929:SF132">
    <property type="entry name" value="PROTEIN DISULFIDE-ISOMERASE A3"/>
    <property type="match status" value="1"/>
</dbReference>
<dbReference type="InterPro" id="IPR005792">
    <property type="entry name" value="Prot_disulphide_isomerase"/>
</dbReference>
<dbReference type="InterPro" id="IPR036249">
    <property type="entry name" value="Thioredoxin-like_sf"/>
</dbReference>
<keyword evidence="5 11" id="KW-0732">Signal</keyword>
<dbReference type="CDD" id="cd02981">
    <property type="entry name" value="PDI_b_family"/>
    <property type="match status" value="1"/>
</dbReference>
<dbReference type="EC" id="5.3.4.1" evidence="4"/>
<dbReference type="GO" id="GO:0034976">
    <property type="term" value="P:response to endoplasmic reticulum stress"/>
    <property type="evidence" value="ECO:0007669"/>
    <property type="project" value="TreeGrafter"/>
</dbReference>
<evidence type="ECO:0000313" key="14">
    <source>
        <dbReference type="Proteomes" id="UP000316759"/>
    </source>
</evidence>
<gene>
    <name evidence="13" type="ORF">FGIG_07376</name>
</gene>
<proteinExistence type="inferred from homology"/>
<keyword evidence="10" id="KW-1015">Disulfide bond</keyword>
<evidence type="ECO:0000256" key="7">
    <source>
        <dbReference type="ARBA" id="ARBA00022824"/>
    </source>
</evidence>
<evidence type="ECO:0000256" key="1">
    <source>
        <dbReference type="ARBA" id="ARBA00001182"/>
    </source>
</evidence>
<protein>
    <recommendedName>
        <fullName evidence="4">protein disulfide-isomerase</fullName>
        <ecNumber evidence="4">5.3.4.1</ecNumber>
    </recommendedName>
</protein>
<dbReference type="Proteomes" id="UP000316759">
    <property type="component" value="Unassembled WGS sequence"/>
</dbReference>
<comment type="similarity">
    <text evidence="3">Belongs to the protein disulfide isomerase family.</text>
</comment>
<sequence>MLAVWILALLPLAYAEVVELTKDDFETKVSEKEYTLVMFYAPWCGHCQHLKPHFEGASSLLKESNVRLARLDCTAHGDKCTEFQVSGYPTVKLFKNGVFHKDYDGARDTDGIRAFMVKHSQPPSRKLDNVAQLKDLLASDDAGRLSVVVAYFKEQGSSLKTFQDVASSLLSDVLFAHTDDPSVLGSKRDSDIRLYRPRLLASKLEDQSLEYSGKVTSEALNDWIRKSQFGLVGYRSPQNDKFFPKDNLLVLYNNASLADYVKGVNYYRNRLIKLLKTKPEWKLTFAYSYSLDYYHELSDLGEVDGPFPLVALYSSGKKYKQNLSDFKPDAIVKFVDDFMAGTLTAHIKSQPIPTPTDEAAVTAVGLTFDEVVNDESKDVLIMFHAPWCGHCKSLMPKFKEAAEKLRSEPGVRFVLYDATENEIPEPYKVRGYPTLYFVPRNSKKAPKSFEGSREVDDIIKYVAKESTEELQGFDRDGRLKKPEL</sequence>
<organism evidence="13 14">
    <name type="scientific">Fasciola gigantica</name>
    <name type="common">Giant liver fluke</name>
    <dbReference type="NCBI Taxonomy" id="46835"/>
    <lineage>
        <taxon>Eukaryota</taxon>
        <taxon>Metazoa</taxon>
        <taxon>Spiralia</taxon>
        <taxon>Lophotrochozoa</taxon>
        <taxon>Platyhelminthes</taxon>
        <taxon>Trematoda</taxon>
        <taxon>Digenea</taxon>
        <taxon>Plagiorchiida</taxon>
        <taxon>Echinostomata</taxon>
        <taxon>Echinostomatoidea</taxon>
        <taxon>Fasciolidae</taxon>
        <taxon>Fasciola</taxon>
    </lineage>
</organism>
<dbReference type="GO" id="GO:0006457">
    <property type="term" value="P:protein folding"/>
    <property type="evidence" value="ECO:0007669"/>
    <property type="project" value="TreeGrafter"/>
</dbReference>
<evidence type="ECO:0000256" key="11">
    <source>
        <dbReference type="SAM" id="SignalP"/>
    </source>
</evidence>
<dbReference type="PANTHER" id="PTHR18929">
    <property type="entry name" value="PROTEIN DISULFIDE ISOMERASE"/>
    <property type="match status" value="1"/>
</dbReference>
<dbReference type="Gene3D" id="3.40.30.10">
    <property type="entry name" value="Glutaredoxin"/>
    <property type="match status" value="4"/>
</dbReference>
<accession>A0A504YYD5</accession>
<evidence type="ECO:0000256" key="10">
    <source>
        <dbReference type="PIRSR" id="PIRSR605792-51"/>
    </source>
</evidence>
<feature type="signal peptide" evidence="11">
    <location>
        <begin position="1"/>
        <end position="15"/>
    </location>
</feature>
<dbReference type="PROSITE" id="PS00194">
    <property type="entry name" value="THIOREDOXIN_1"/>
    <property type="match status" value="2"/>
</dbReference>
<dbReference type="Pfam" id="PF13848">
    <property type="entry name" value="Thioredoxin_6"/>
    <property type="match status" value="1"/>
</dbReference>
<keyword evidence="14" id="KW-1185">Reference proteome</keyword>
<evidence type="ECO:0000256" key="3">
    <source>
        <dbReference type="ARBA" id="ARBA00006347"/>
    </source>
</evidence>
<dbReference type="OrthoDB" id="427280at2759"/>
<feature type="disulfide bond" description="Redox-active" evidence="10">
    <location>
        <begin position="388"/>
        <end position="391"/>
    </location>
</feature>
<dbReference type="CDD" id="cd02995">
    <property type="entry name" value="PDI_a_PDI_a'_C"/>
    <property type="match status" value="1"/>
</dbReference>
<feature type="disulfide bond" description="Redox-active" evidence="10">
    <location>
        <begin position="44"/>
        <end position="47"/>
    </location>
</feature>
<evidence type="ECO:0000256" key="2">
    <source>
        <dbReference type="ARBA" id="ARBA00004319"/>
    </source>
</evidence>
<comment type="subcellular location">
    <subcellularLocation>
        <location evidence="2">Endoplasmic reticulum lumen</location>
    </subcellularLocation>
</comment>
<dbReference type="SUPFAM" id="SSF52833">
    <property type="entry name" value="Thioredoxin-like"/>
    <property type="match status" value="4"/>
</dbReference>
<dbReference type="NCBIfam" id="TIGR01130">
    <property type="entry name" value="ER_PDI_fam"/>
    <property type="match status" value="1"/>
</dbReference>
<evidence type="ECO:0000256" key="9">
    <source>
        <dbReference type="ARBA" id="ARBA00023284"/>
    </source>
</evidence>
<dbReference type="Pfam" id="PF00085">
    <property type="entry name" value="Thioredoxin"/>
    <property type="match status" value="2"/>
</dbReference>
<feature type="chain" id="PRO_5021377031" description="protein disulfide-isomerase" evidence="11">
    <location>
        <begin position="16"/>
        <end position="484"/>
    </location>
</feature>
<comment type="catalytic activity">
    <reaction evidence="1">
        <text>Catalyzes the rearrangement of -S-S- bonds in proteins.</text>
        <dbReference type="EC" id="5.3.4.1"/>
    </reaction>
</comment>
<dbReference type="STRING" id="46835.A0A504YYD5"/>
<name>A0A504YYD5_FASGI</name>
<keyword evidence="6" id="KW-0677">Repeat</keyword>
<dbReference type="GO" id="GO:0005788">
    <property type="term" value="C:endoplasmic reticulum lumen"/>
    <property type="evidence" value="ECO:0007669"/>
    <property type="project" value="UniProtKB-SubCell"/>
</dbReference>
<dbReference type="PROSITE" id="PS51352">
    <property type="entry name" value="THIOREDOXIN_2"/>
    <property type="match status" value="2"/>
</dbReference>